<feature type="active site" description="Nucleophile" evidence="12">
    <location>
        <position position="257"/>
    </location>
</feature>
<evidence type="ECO:0000256" key="13">
    <source>
        <dbReference type="SAM" id="SignalP"/>
    </source>
</evidence>
<evidence type="ECO:0000313" key="18">
    <source>
        <dbReference type="Proteomes" id="UP000678393"/>
    </source>
</evidence>
<feature type="signal peptide" evidence="13">
    <location>
        <begin position="1"/>
        <end position="24"/>
    </location>
</feature>
<dbReference type="InterPro" id="IPR013785">
    <property type="entry name" value="Aldolase_TIM"/>
</dbReference>
<dbReference type="EMBL" id="CAJHNH020006667">
    <property type="protein sequence ID" value="CAG5133964.1"/>
    <property type="molecule type" value="Genomic_DNA"/>
</dbReference>
<dbReference type="Proteomes" id="UP000678393">
    <property type="component" value="Unassembled WGS sequence"/>
</dbReference>
<keyword evidence="7" id="KW-0443">Lipid metabolism</keyword>
<proteinExistence type="inferred from homology"/>
<evidence type="ECO:0000256" key="11">
    <source>
        <dbReference type="ARBA" id="ARBA00033098"/>
    </source>
</evidence>
<evidence type="ECO:0000256" key="9">
    <source>
        <dbReference type="ARBA" id="ARBA00023180"/>
    </source>
</evidence>
<evidence type="ECO:0000313" key="17">
    <source>
        <dbReference type="EMBL" id="CAG5133964.1"/>
    </source>
</evidence>
<dbReference type="OrthoDB" id="440760at2759"/>
<dbReference type="InterPro" id="IPR017853">
    <property type="entry name" value="GH"/>
</dbReference>
<dbReference type="InterPro" id="IPR035394">
    <property type="entry name" value="Glyco_hydro_59_dom"/>
</dbReference>
<dbReference type="EC" id="3.2.1.46" evidence="2"/>
<keyword evidence="5" id="KW-0746">Sphingolipid metabolism</keyword>
<keyword evidence="9" id="KW-0325">Glycoprotein</keyword>
<dbReference type="Pfam" id="PF17387">
    <property type="entry name" value="Glyco_hydro_59M"/>
    <property type="match status" value="1"/>
</dbReference>
<dbReference type="Gene3D" id="3.20.20.80">
    <property type="entry name" value="Glycosidases"/>
    <property type="match status" value="1"/>
</dbReference>
<evidence type="ECO:0000256" key="4">
    <source>
        <dbReference type="ARBA" id="ARBA00022801"/>
    </source>
</evidence>
<dbReference type="Gene3D" id="2.60.120.560">
    <property type="entry name" value="Exo-inulinase, domain 1"/>
    <property type="match status" value="1"/>
</dbReference>
<dbReference type="FunFam" id="3.20.20.80:FF:000026">
    <property type="entry name" value="galactocerebrosidase precursor"/>
    <property type="match status" value="1"/>
</dbReference>
<dbReference type="GO" id="GO:0006683">
    <property type="term" value="P:galactosylceramide catabolic process"/>
    <property type="evidence" value="ECO:0007669"/>
    <property type="project" value="InterPro"/>
</dbReference>
<dbReference type="Gene3D" id="3.20.20.70">
    <property type="entry name" value="Aldolase class I"/>
    <property type="match status" value="1"/>
</dbReference>
<evidence type="ECO:0000256" key="5">
    <source>
        <dbReference type="ARBA" id="ARBA00022919"/>
    </source>
</evidence>
<feature type="domain" description="Glycosyl hydrolase family 59 catalytic" evidence="14">
    <location>
        <begin position="39"/>
        <end position="332"/>
    </location>
</feature>
<dbReference type="Pfam" id="PF21708">
    <property type="entry name" value="Glyco_hydro_59_C"/>
    <property type="match status" value="1"/>
</dbReference>
<dbReference type="SUPFAM" id="SSF51445">
    <property type="entry name" value="(Trans)glycosidases"/>
    <property type="match status" value="1"/>
</dbReference>
<protein>
    <recommendedName>
        <fullName evidence="2">galactosylceramidase</fullName>
        <ecNumber evidence="2">3.2.1.46</ecNumber>
    </recommendedName>
    <alternativeName>
        <fullName evidence="11">Galactosylceramidase</fullName>
    </alternativeName>
</protein>
<reference evidence="17" key="1">
    <citation type="submission" date="2021-04" db="EMBL/GenBank/DDBJ databases">
        <authorList>
            <consortium name="Molecular Ecology Group"/>
        </authorList>
    </citation>
    <scope>NUCLEOTIDE SEQUENCE</scope>
</reference>
<accession>A0A8S3ZYL8</accession>
<evidence type="ECO:0000259" key="14">
    <source>
        <dbReference type="Pfam" id="PF02057"/>
    </source>
</evidence>
<dbReference type="GO" id="GO:0005764">
    <property type="term" value="C:lysosome"/>
    <property type="evidence" value="ECO:0007669"/>
    <property type="project" value="TreeGrafter"/>
</dbReference>
<dbReference type="GO" id="GO:0004336">
    <property type="term" value="F:galactosylceramidase activity"/>
    <property type="evidence" value="ECO:0007669"/>
    <property type="project" value="UniProtKB-EC"/>
</dbReference>
<keyword evidence="18" id="KW-1185">Reference proteome</keyword>
<evidence type="ECO:0000256" key="3">
    <source>
        <dbReference type="ARBA" id="ARBA00022729"/>
    </source>
</evidence>
<feature type="domain" description="Glycosyl hydrolase family 59 central" evidence="15">
    <location>
        <begin position="342"/>
        <end position="458"/>
    </location>
</feature>
<dbReference type="PANTHER" id="PTHR15172:SF1">
    <property type="entry name" value="GALACTOCEREBROSIDASE"/>
    <property type="match status" value="1"/>
</dbReference>
<dbReference type="Pfam" id="PF02057">
    <property type="entry name" value="Glyco_hydro_59"/>
    <property type="match status" value="1"/>
</dbReference>
<keyword evidence="8" id="KW-1015">Disulfide bond</keyword>
<evidence type="ECO:0000256" key="12">
    <source>
        <dbReference type="PIRSR" id="PIRSR601286-50"/>
    </source>
</evidence>
<evidence type="ECO:0000256" key="7">
    <source>
        <dbReference type="ARBA" id="ARBA00023098"/>
    </source>
</evidence>
<dbReference type="PANTHER" id="PTHR15172">
    <property type="entry name" value="GALACTOCEREBROSIDASE"/>
    <property type="match status" value="1"/>
</dbReference>
<name>A0A8S3ZYL8_9EUPU</name>
<feature type="chain" id="PRO_5035924331" description="galactosylceramidase" evidence="13">
    <location>
        <begin position="25"/>
        <end position="693"/>
    </location>
</feature>
<gene>
    <name evidence="17" type="ORF">CUNI_LOCUS19522</name>
</gene>
<dbReference type="InterPro" id="IPR049162">
    <property type="entry name" value="GH59_C"/>
</dbReference>
<evidence type="ECO:0000259" key="16">
    <source>
        <dbReference type="Pfam" id="PF21708"/>
    </source>
</evidence>
<dbReference type="InterPro" id="IPR001286">
    <property type="entry name" value="Glyco_hydro_59"/>
</dbReference>
<feature type="active site" description="Proton donor/acceptor" evidence="12">
    <location>
        <position position="182"/>
    </location>
</feature>
<keyword evidence="10" id="KW-0326">Glycosidase</keyword>
<sequence>MWELRTIECLLAACLVATVGVVSGAVIVFDDTPGSNRTFDGIGGLSGGGATSKLLVNYPETLRNEILDFLFLPNFGASLQILKVEIGGDAQSTDGTEASHMHNSWEENYLRGYEWWLIREAKLRNPNIKLYGLPWGFPGWVGQGTSNPYTNASVLADYVVRWVLGAQQVYNQKIDYIGIWNERNYDVNYIKTLRSTLDKRGFQNTLIVAADGGWDIVNDIQKDAQLSAIIYAVGVHYPGTNSPTSAQTSGHALWASEDFSTFNDEVGAGCWARILNQNYVNGLMTATISWNLIASYYPSLPFFRDGLMTAIEPWSGNYAVNSPIWVSAHTTQFTSVGWKYLQHGSGVGKLPNGGSYVGLYSPTRSDLTIIIETMTHDHSLCIRPSLPPYTVTPQDVTIALKGDFANITALNVWFTQLNFGGTPSETFINKGQVQVVNGSVQLSLGLDQIYTLTTLSGGVKGSYPPPPDSKPFPLPYSDDFESSTLFQEPNNLAQQTGSFEVLKFGSNQFIRQMMLSAPLTWCQAEKVGKAINIIGNSSWEDLYVEVDFQLPAVNGSTGVFVAARINNGGCPVNSALGIFLFALSNGTYILANDAARSKVITSGRLPPGGGWHKLSLFIQEEVAYLAYDEQPLVIVVGIPSKPSSGFAGIGTDSFGLADFDNLYIAGSKDGIVKMKNYFRQPLPQPLYFHPEQK</sequence>
<evidence type="ECO:0000256" key="6">
    <source>
        <dbReference type="ARBA" id="ARBA00022963"/>
    </source>
</evidence>
<dbReference type="GO" id="GO:0016020">
    <property type="term" value="C:membrane"/>
    <property type="evidence" value="ECO:0007669"/>
    <property type="project" value="GOC"/>
</dbReference>
<evidence type="ECO:0000256" key="8">
    <source>
        <dbReference type="ARBA" id="ARBA00023157"/>
    </source>
</evidence>
<keyword evidence="6" id="KW-0442">Lipid degradation</keyword>
<evidence type="ECO:0000256" key="2">
    <source>
        <dbReference type="ARBA" id="ARBA00012657"/>
    </source>
</evidence>
<feature type="domain" description="Glycosyl hydrolase family 59 C-terminal lectin" evidence="16">
    <location>
        <begin position="494"/>
        <end position="665"/>
    </location>
</feature>
<dbReference type="AlphaFoldDB" id="A0A8S3ZYL8"/>
<keyword evidence="4" id="KW-0378">Hydrolase</keyword>
<evidence type="ECO:0000259" key="15">
    <source>
        <dbReference type="Pfam" id="PF17387"/>
    </source>
</evidence>
<evidence type="ECO:0000256" key="10">
    <source>
        <dbReference type="ARBA" id="ARBA00023295"/>
    </source>
</evidence>
<comment type="caution">
    <text evidence="17">The sequence shown here is derived from an EMBL/GenBank/DDBJ whole genome shotgun (WGS) entry which is preliminary data.</text>
</comment>
<dbReference type="PRINTS" id="PR00850">
    <property type="entry name" value="GLHYDRLASE59"/>
</dbReference>
<comment type="similarity">
    <text evidence="1">Belongs to the glycosyl hydrolase 59 family.</text>
</comment>
<evidence type="ECO:0000256" key="1">
    <source>
        <dbReference type="ARBA" id="ARBA00005637"/>
    </source>
</evidence>
<organism evidence="17 18">
    <name type="scientific">Candidula unifasciata</name>
    <dbReference type="NCBI Taxonomy" id="100452"/>
    <lineage>
        <taxon>Eukaryota</taxon>
        <taxon>Metazoa</taxon>
        <taxon>Spiralia</taxon>
        <taxon>Lophotrochozoa</taxon>
        <taxon>Mollusca</taxon>
        <taxon>Gastropoda</taxon>
        <taxon>Heterobranchia</taxon>
        <taxon>Euthyneura</taxon>
        <taxon>Panpulmonata</taxon>
        <taxon>Eupulmonata</taxon>
        <taxon>Stylommatophora</taxon>
        <taxon>Helicina</taxon>
        <taxon>Helicoidea</taxon>
        <taxon>Geomitridae</taxon>
        <taxon>Candidula</taxon>
    </lineage>
</organism>
<dbReference type="InterPro" id="IPR049161">
    <property type="entry name" value="GH59_cat"/>
</dbReference>
<keyword evidence="3 13" id="KW-0732">Signal</keyword>